<sequence length="595" mass="63830">MSNASTTAVAYNASVNPSRRAKVTRMTERTILPRQMSVPQSASDNAESTMTVTVPPEPNQGHVPSRSPTTARRGRKPASNASGLSRSAREAQRKLNHSIIEKARRTKINEALAELARLGPTVEVLHSGGSLKDAEASVSSLAERPTPDLVEEDHDVDVDVDDDDDKDGDYGVPSSSRTRNGGSTSKIKSSNSSQDHISASKGKEKFKLDILVKTVENMQHLLERVRSLETQLENVRSSPFGISEDFECRKCAERTLADLPPLTSTTNKRKRHTSAESDAASNEEHPGDFSRDPDDRIQPRDQRRRKVMHTNPSIEHTDEHTSNTHPTLPTLPSISSWLSDYTLSAYSIHSSRDCSTSLVAPTSSSSPSLAGPSPLLRLSPFNVPQHRGRFHSNTSSPSLAPYLPSPPSSTQFTASAPVSYGGMPILELGPSSTSTPCAVSSTASPAFSIRERPGPSLSIPTNAPSSAAVISPGPVCTSANTTTTTIATTAATGRIDTIHAVRTPEDESAASLLLHMKSSPPVFMAPRARRDLILERIDPLPLTMSSSPVMPKSAVYVSNTREDVFALVSRTDSNGQSVMIAQTPSSILGLGPRSD</sequence>
<evidence type="ECO:0000313" key="1">
    <source>
        <dbReference type="EMBL" id="KAJ3812968.1"/>
    </source>
</evidence>
<reference evidence="1" key="1">
    <citation type="submission" date="2022-09" db="EMBL/GenBank/DDBJ databases">
        <title>A Global Phylogenomic Analysis of the Shiitake Genus Lentinula.</title>
        <authorList>
            <consortium name="DOE Joint Genome Institute"/>
            <person name="Sierra-Patev S."/>
            <person name="Min B."/>
            <person name="Naranjo-Ortiz M."/>
            <person name="Looney B."/>
            <person name="Konkel Z."/>
            <person name="Slot J.C."/>
            <person name="Sakamoto Y."/>
            <person name="Steenwyk J.L."/>
            <person name="Rokas A."/>
            <person name="Carro J."/>
            <person name="Camarero S."/>
            <person name="Ferreira P."/>
            <person name="Molpeceres G."/>
            <person name="Ruiz-Duenas F.J."/>
            <person name="Serrano A."/>
            <person name="Henrissat B."/>
            <person name="Drula E."/>
            <person name="Hughes K.W."/>
            <person name="Mata J.L."/>
            <person name="Ishikawa N.K."/>
            <person name="Vargas-Isla R."/>
            <person name="Ushijima S."/>
            <person name="Smith C.A."/>
            <person name="Ahrendt S."/>
            <person name="Andreopoulos W."/>
            <person name="He G."/>
            <person name="Labutti K."/>
            <person name="Lipzen A."/>
            <person name="Ng V."/>
            <person name="Riley R."/>
            <person name="Sandor L."/>
            <person name="Barry K."/>
            <person name="Martinez A.T."/>
            <person name="Xiao Y."/>
            <person name="Gibbons J.G."/>
            <person name="Terashima K."/>
            <person name="Grigoriev I.V."/>
            <person name="Hibbett D.S."/>
        </authorList>
    </citation>
    <scope>NUCLEOTIDE SEQUENCE</scope>
    <source>
        <strain evidence="1">TMI1499</strain>
    </source>
</reference>
<evidence type="ECO:0000313" key="2">
    <source>
        <dbReference type="Proteomes" id="UP001163835"/>
    </source>
</evidence>
<protein>
    <submittedName>
        <fullName evidence="1">Uncharacterized protein</fullName>
    </submittedName>
</protein>
<name>A0ACC1U829_9AGAR</name>
<gene>
    <name evidence="1" type="ORF">F5876DRAFT_74360</name>
</gene>
<keyword evidence="2" id="KW-1185">Reference proteome</keyword>
<organism evidence="1 2">
    <name type="scientific">Lentinula aff. lateritia</name>
    <dbReference type="NCBI Taxonomy" id="2804960"/>
    <lineage>
        <taxon>Eukaryota</taxon>
        <taxon>Fungi</taxon>
        <taxon>Dikarya</taxon>
        <taxon>Basidiomycota</taxon>
        <taxon>Agaricomycotina</taxon>
        <taxon>Agaricomycetes</taxon>
        <taxon>Agaricomycetidae</taxon>
        <taxon>Agaricales</taxon>
        <taxon>Marasmiineae</taxon>
        <taxon>Omphalotaceae</taxon>
        <taxon>Lentinula</taxon>
    </lineage>
</organism>
<comment type="caution">
    <text evidence="1">The sequence shown here is derived from an EMBL/GenBank/DDBJ whole genome shotgun (WGS) entry which is preliminary data.</text>
</comment>
<accession>A0ACC1U829</accession>
<dbReference type="Proteomes" id="UP001163835">
    <property type="component" value="Unassembled WGS sequence"/>
</dbReference>
<proteinExistence type="predicted"/>
<dbReference type="EMBL" id="MU795007">
    <property type="protein sequence ID" value="KAJ3812968.1"/>
    <property type="molecule type" value="Genomic_DNA"/>
</dbReference>